<dbReference type="AlphaFoldDB" id="A0A7W7Y3G2"/>
<accession>A0A7W7Y3G2</accession>
<evidence type="ECO:0008006" key="4">
    <source>
        <dbReference type="Google" id="ProtNLM"/>
    </source>
</evidence>
<dbReference type="Pfam" id="PF14334">
    <property type="entry name" value="DUF4390"/>
    <property type="match status" value="1"/>
</dbReference>
<sequence>MRFLFVFGLLFLAFTHAAANQRTLQLEAFRIEDQVAYVQLRVDNLYTQDIIDAIDGGLDVQYSYEFNLQRHRLLWFDATKATFKVYKQITYDALRRVYHVQTIKGEQHDVREYRNRERALDNFQNSTLIPIPGFQSHHYLQVRASLSEFSHWFPLNLIVRTFADWEFRTEPLTLEYGDRRSE</sequence>
<dbReference type="RefSeq" id="WP_183729817.1">
    <property type="nucleotide sequence ID" value="NZ_JACHID010000003.1"/>
</dbReference>
<protein>
    <recommendedName>
        <fullName evidence="4">DUF4390 domain-containing protein</fullName>
    </recommendedName>
</protein>
<reference evidence="2 3" key="1">
    <citation type="submission" date="2020-08" db="EMBL/GenBank/DDBJ databases">
        <title>Genomic Encyclopedia of Type Strains, Phase IV (KMG-IV): sequencing the most valuable type-strain genomes for metagenomic binning, comparative biology and taxonomic classification.</title>
        <authorList>
            <person name="Goeker M."/>
        </authorList>
    </citation>
    <scope>NUCLEOTIDE SEQUENCE [LARGE SCALE GENOMIC DNA]</scope>
    <source>
        <strain evidence="2 3">DSM 22071</strain>
    </source>
</reference>
<name>A0A7W7Y3G2_9BACT</name>
<feature type="signal peptide" evidence="1">
    <location>
        <begin position="1"/>
        <end position="18"/>
    </location>
</feature>
<gene>
    <name evidence="2" type="ORF">HNR37_000632</name>
</gene>
<evidence type="ECO:0000313" key="3">
    <source>
        <dbReference type="Proteomes" id="UP000528322"/>
    </source>
</evidence>
<dbReference type="Proteomes" id="UP000528322">
    <property type="component" value="Unassembled WGS sequence"/>
</dbReference>
<organism evidence="2 3">
    <name type="scientific">Desulfurispira natronophila</name>
    <dbReference type="NCBI Taxonomy" id="682562"/>
    <lineage>
        <taxon>Bacteria</taxon>
        <taxon>Pseudomonadati</taxon>
        <taxon>Chrysiogenota</taxon>
        <taxon>Chrysiogenia</taxon>
        <taxon>Chrysiogenales</taxon>
        <taxon>Chrysiogenaceae</taxon>
        <taxon>Desulfurispira</taxon>
    </lineage>
</organism>
<evidence type="ECO:0000256" key="1">
    <source>
        <dbReference type="SAM" id="SignalP"/>
    </source>
</evidence>
<keyword evidence="1" id="KW-0732">Signal</keyword>
<keyword evidence="3" id="KW-1185">Reference proteome</keyword>
<feature type="chain" id="PRO_5031540956" description="DUF4390 domain-containing protein" evidence="1">
    <location>
        <begin position="19"/>
        <end position="182"/>
    </location>
</feature>
<comment type="caution">
    <text evidence="2">The sequence shown here is derived from an EMBL/GenBank/DDBJ whole genome shotgun (WGS) entry which is preliminary data.</text>
</comment>
<evidence type="ECO:0000313" key="2">
    <source>
        <dbReference type="EMBL" id="MBB5021323.1"/>
    </source>
</evidence>
<dbReference type="InterPro" id="IPR025500">
    <property type="entry name" value="DUF4390"/>
</dbReference>
<proteinExistence type="predicted"/>
<dbReference type="EMBL" id="JACHID010000003">
    <property type="protein sequence ID" value="MBB5021323.1"/>
    <property type="molecule type" value="Genomic_DNA"/>
</dbReference>